<dbReference type="InterPro" id="IPR001753">
    <property type="entry name" value="Enoyl-CoA_hydra/iso"/>
</dbReference>
<reference evidence="1 2" key="1">
    <citation type="submission" date="2019-03" db="EMBL/GenBank/DDBJ databases">
        <title>Draft genome sequences of novel Actinobacteria.</title>
        <authorList>
            <person name="Sahin N."/>
            <person name="Ay H."/>
            <person name="Saygin H."/>
        </authorList>
    </citation>
    <scope>NUCLEOTIDE SEQUENCE [LARGE SCALE GENOMIC DNA]</scope>
    <source>
        <strain evidence="1 2">JCM 30547</strain>
    </source>
</reference>
<dbReference type="EMBL" id="SMKA01000006">
    <property type="protein sequence ID" value="TDC34661.1"/>
    <property type="molecule type" value="Genomic_DNA"/>
</dbReference>
<dbReference type="Gene3D" id="3.90.226.10">
    <property type="entry name" value="2-enoyl-CoA Hydratase, Chain A, domain 1"/>
    <property type="match status" value="1"/>
</dbReference>
<dbReference type="CDD" id="cd06558">
    <property type="entry name" value="crotonase-like"/>
    <property type="match status" value="1"/>
</dbReference>
<dbReference type="AlphaFoldDB" id="A0A4R4QG62"/>
<sequence length="231" mass="24056">MTSGSAVSYRLHDAVATITMNDGKVNALSSTMLAELDEALDRARTDEATVVLTGTGGYFSAGFDLRTLGSGGADAVTMLRAGFTVAERLLTFPAPVVIAVSGHAIAMGLFLALSGDYRVGAQGPFKLTANEVAIGLTLPLAAVEICRYRLPPPHFDRVVNLAESYSPDLAVAAGILDRVAQPANLADDALAVARHLAALDRAAHTATKLRARAKVVAGLRAGLDDEFGPDR</sequence>
<evidence type="ECO:0000313" key="1">
    <source>
        <dbReference type="EMBL" id="TDC34661.1"/>
    </source>
</evidence>
<proteinExistence type="predicted"/>
<dbReference type="OrthoDB" id="341912at2"/>
<keyword evidence="2" id="KW-1185">Reference proteome</keyword>
<organism evidence="1 2">
    <name type="scientific">Kribbella albertanoniae</name>
    <dbReference type="NCBI Taxonomy" id="1266829"/>
    <lineage>
        <taxon>Bacteria</taxon>
        <taxon>Bacillati</taxon>
        <taxon>Actinomycetota</taxon>
        <taxon>Actinomycetes</taxon>
        <taxon>Propionibacteriales</taxon>
        <taxon>Kribbellaceae</taxon>
        <taxon>Kribbella</taxon>
    </lineage>
</organism>
<evidence type="ECO:0000313" key="2">
    <source>
        <dbReference type="Proteomes" id="UP000295075"/>
    </source>
</evidence>
<dbReference type="GO" id="GO:0003824">
    <property type="term" value="F:catalytic activity"/>
    <property type="evidence" value="ECO:0007669"/>
    <property type="project" value="UniProtKB-ARBA"/>
</dbReference>
<dbReference type="NCBIfam" id="NF004858">
    <property type="entry name" value="PRK06213.1"/>
    <property type="match status" value="1"/>
</dbReference>
<comment type="caution">
    <text evidence="1">The sequence shown here is derived from an EMBL/GenBank/DDBJ whole genome shotgun (WGS) entry which is preliminary data.</text>
</comment>
<name>A0A4R4QG62_9ACTN</name>
<protein>
    <submittedName>
        <fullName evidence="1">Crotonase/enoyl-CoA hydratase family protein</fullName>
    </submittedName>
</protein>
<dbReference type="PANTHER" id="PTHR11941">
    <property type="entry name" value="ENOYL-COA HYDRATASE-RELATED"/>
    <property type="match status" value="1"/>
</dbReference>
<dbReference type="PANTHER" id="PTHR11941:SF54">
    <property type="entry name" value="ENOYL-COA HYDRATASE, MITOCHONDRIAL"/>
    <property type="match status" value="1"/>
</dbReference>
<dbReference type="GO" id="GO:0006635">
    <property type="term" value="P:fatty acid beta-oxidation"/>
    <property type="evidence" value="ECO:0007669"/>
    <property type="project" value="TreeGrafter"/>
</dbReference>
<dbReference type="SUPFAM" id="SSF52096">
    <property type="entry name" value="ClpP/crotonase"/>
    <property type="match status" value="1"/>
</dbReference>
<dbReference type="RefSeq" id="WP_132401578.1">
    <property type="nucleotide sequence ID" value="NZ_SMKA01000006.1"/>
</dbReference>
<accession>A0A4R4QG62</accession>
<dbReference type="InterPro" id="IPR029045">
    <property type="entry name" value="ClpP/crotonase-like_dom_sf"/>
</dbReference>
<dbReference type="Proteomes" id="UP000295075">
    <property type="component" value="Unassembled WGS sequence"/>
</dbReference>
<gene>
    <name evidence="1" type="ORF">E1261_03300</name>
</gene>
<dbReference type="Pfam" id="PF00378">
    <property type="entry name" value="ECH_1"/>
    <property type="match status" value="1"/>
</dbReference>